<dbReference type="EMBL" id="JNBS01001747">
    <property type="protein sequence ID" value="OQS00148.1"/>
    <property type="molecule type" value="Genomic_DNA"/>
</dbReference>
<dbReference type="Pfam" id="PF08450">
    <property type="entry name" value="SGL"/>
    <property type="match status" value="1"/>
</dbReference>
<dbReference type="InterPro" id="IPR051262">
    <property type="entry name" value="SMP-30/CGR1_Lactonase"/>
</dbReference>
<accession>A0A1V9ZQ54</accession>
<keyword evidence="3" id="KW-1185">Reference proteome</keyword>
<dbReference type="PANTHER" id="PTHR47572:SF5">
    <property type="entry name" value="BLR2277 PROTEIN"/>
    <property type="match status" value="1"/>
</dbReference>
<gene>
    <name evidence="2" type="ORF">THRCLA_06191</name>
</gene>
<evidence type="ECO:0000313" key="2">
    <source>
        <dbReference type="EMBL" id="OQS00148.1"/>
    </source>
</evidence>
<dbReference type="Gene3D" id="2.120.10.30">
    <property type="entry name" value="TolB, C-terminal domain"/>
    <property type="match status" value="1"/>
</dbReference>
<dbReference type="Proteomes" id="UP000243217">
    <property type="component" value="Unassembled WGS sequence"/>
</dbReference>
<name>A0A1V9ZQ54_9STRA</name>
<sequence>MSNYLQETIKCKGTKICSPFVREINGKEVIGYVSSGTGEVFAYSEGKHVPLTYTGGEPFGAVFDAHGKIHIADCAHGAILRADLANHSHQPGIVVKVYEEKPFRGPSSIAISPSNITYFTDSGPMGETTIEQPRGSVYCIAPNPSGGHILKPLAMECLAHPCAVAVSPNSKLVYVAEMMNNRILRFVQRPSGIYHMSVFHQFSGDLGPSCLACDTTGRIYVGSFDIAGGTDSTNGRIYILSPQGIIKNTLEVPGQEITGLCVEATHKLYVTEATTNSLHCISLDTIVK</sequence>
<reference evidence="2 3" key="1">
    <citation type="journal article" date="2014" name="Genome Biol. Evol.">
        <title>The secreted proteins of Achlya hypogyna and Thraustotheca clavata identify the ancestral oomycete secretome and reveal gene acquisitions by horizontal gene transfer.</title>
        <authorList>
            <person name="Misner I."/>
            <person name="Blouin N."/>
            <person name="Leonard G."/>
            <person name="Richards T.A."/>
            <person name="Lane C.E."/>
        </authorList>
    </citation>
    <scope>NUCLEOTIDE SEQUENCE [LARGE SCALE GENOMIC DNA]</scope>
    <source>
        <strain evidence="2 3">ATCC 34112</strain>
    </source>
</reference>
<feature type="domain" description="SMP-30/Gluconolactonase/LRE-like region" evidence="1">
    <location>
        <begin position="53"/>
        <end position="273"/>
    </location>
</feature>
<dbReference type="AlphaFoldDB" id="A0A1V9ZQ54"/>
<dbReference type="SUPFAM" id="SSF63829">
    <property type="entry name" value="Calcium-dependent phosphotriesterase"/>
    <property type="match status" value="1"/>
</dbReference>
<evidence type="ECO:0000313" key="3">
    <source>
        <dbReference type="Proteomes" id="UP000243217"/>
    </source>
</evidence>
<dbReference type="OrthoDB" id="423498at2759"/>
<organism evidence="2 3">
    <name type="scientific">Thraustotheca clavata</name>
    <dbReference type="NCBI Taxonomy" id="74557"/>
    <lineage>
        <taxon>Eukaryota</taxon>
        <taxon>Sar</taxon>
        <taxon>Stramenopiles</taxon>
        <taxon>Oomycota</taxon>
        <taxon>Saprolegniomycetes</taxon>
        <taxon>Saprolegniales</taxon>
        <taxon>Achlyaceae</taxon>
        <taxon>Thraustotheca</taxon>
    </lineage>
</organism>
<dbReference type="InterPro" id="IPR011042">
    <property type="entry name" value="6-blade_b-propeller_TolB-like"/>
</dbReference>
<dbReference type="InterPro" id="IPR013658">
    <property type="entry name" value="SGL"/>
</dbReference>
<dbReference type="STRING" id="74557.A0A1V9ZQ54"/>
<protein>
    <recommendedName>
        <fullName evidence="1">SMP-30/Gluconolactonase/LRE-like region domain-containing protein</fullName>
    </recommendedName>
</protein>
<proteinExistence type="predicted"/>
<comment type="caution">
    <text evidence="2">The sequence shown here is derived from an EMBL/GenBank/DDBJ whole genome shotgun (WGS) entry which is preliminary data.</text>
</comment>
<evidence type="ECO:0000259" key="1">
    <source>
        <dbReference type="Pfam" id="PF08450"/>
    </source>
</evidence>
<dbReference type="PANTHER" id="PTHR47572">
    <property type="entry name" value="LIPOPROTEIN-RELATED"/>
    <property type="match status" value="1"/>
</dbReference>